<sequence length="137" mass="14450">MADSSRTALLPILHYDDTRAALRFLTDVLGFHEALAASDEEGDVVHAELVWPGGGALVVGGTKHTDSVHGGMRAGSSAIYLATDDVDAVHGRVREAGGEVVEPPHHAKFGSGAGSYTFTVRDPEGNLWTFGTYRGAF</sequence>
<feature type="domain" description="VOC" evidence="1">
    <location>
        <begin position="6"/>
        <end position="133"/>
    </location>
</feature>
<evidence type="ECO:0000259" key="1">
    <source>
        <dbReference type="PROSITE" id="PS51819"/>
    </source>
</evidence>
<dbReference type="SUPFAM" id="SSF54593">
    <property type="entry name" value="Glyoxalase/Bleomycin resistance protein/Dihydroxybiphenyl dioxygenase"/>
    <property type="match status" value="1"/>
</dbReference>
<organism evidence="2 3">
    <name type="scientific">Saccharopolyspora erythraea</name>
    <name type="common">Streptomyces erythraeus</name>
    <dbReference type="NCBI Taxonomy" id="1836"/>
    <lineage>
        <taxon>Bacteria</taxon>
        <taxon>Bacillati</taxon>
        <taxon>Actinomycetota</taxon>
        <taxon>Actinomycetes</taxon>
        <taxon>Pseudonocardiales</taxon>
        <taxon>Pseudonocardiaceae</taxon>
        <taxon>Saccharopolyspora</taxon>
    </lineage>
</organism>
<evidence type="ECO:0000313" key="3">
    <source>
        <dbReference type="Proteomes" id="UP001500729"/>
    </source>
</evidence>
<accession>A0ABP3N440</accession>
<protein>
    <submittedName>
        <fullName evidence="2">VOC family protein</fullName>
    </submittedName>
</protein>
<reference evidence="3" key="1">
    <citation type="journal article" date="2019" name="Int. J. Syst. Evol. Microbiol.">
        <title>The Global Catalogue of Microorganisms (GCM) 10K type strain sequencing project: providing services to taxonomists for standard genome sequencing and annotation.</title>
        <authorList>
            <consortium name="The Broad Institute Genomics Platform"/>
            <consortium name="The Broad Institute Genome Sequencing Center for Infectious Disease"/>
            <person name="Wu L."/>
            <person name="Ma J."/>
        </authorList>
    </citation>
    <scope>NUCLEOTIDE SEQUENCE [LARGE SCALE GENOMIC DNA]</scope>
    <source>
        <strain evidence="3">JCM 10303</strain>
    </source>
</reference>
<dbReference type="InterPro" id="IPR037523">
    <property type="entry name" value="VOC_core"/>
</dbReference>
<evidence type="ECO:0000313" key="2">
    <source>
        <dbReference type="EMBL" id="GAA0534754.1"/>
    </source>
</evidence>
<dbReference type="PANTHER" id="PTHR34109:SF1">
    <property type="entry name" value="VOC DOMAIN-CONTAINING PROTEIN"/>
    <property type="match status" value="1"/>
</dbReference>
<dbReference type="InterPro" id="IPR004360">
    <property type="entry name" value="Glyas_Fos-R_dOase_dom"/>
</dbReference>
<comment type="caution">
    <text evidence="2">The sequence shown here is derived from an EMBL/GenBank/DDBJ whole genome shotgun (WGS) entry which is preliminary data.</text>
</comment>
<keyword evidence="3" id="KW-1185">Reference proteome</keyword>
<dbReference type="Proteomes" id="UP001500729">
    <property type="component" value="Unassembled WGS sequence"/>
</dbReference>
<dbReference type="RefSeq" id="WP_009945006.1">
    <property type="nucleotide sequence ID" value="NZ_BAAAGS010000024.1"/>
</dbReference>
<name>A0ABP3N440_SACER</name>
<dbReference type="PANTHER" id="PTHR34109">
    <property type="entry name" value="BNAUNNG04460D PROTEIN-RELATED"/>
    <property type="match status" value="1"/>
</dbReference>
<gene>
    <name evidence="2" type="ORF">GCM10009533_37320</name>
</gene>
<proteinExistence type="predicted"/>
<dbReference type="EMBL" id="BAAAGS010000024">
    <property type="protein sequence ID" value="GAA0534754.1"/>
    <property type="molecule type" value="Genomic_DNA"/>
</dbReference>
<dbReference type="PROSITE" id="PS51819">
    <property type="entry name" value="VOC"/>
    <property type="match status" value="1"/>
</dbReference>
<dbReference type="InterPro" id="IPR029068">
    <property type="entry name" value="Glyas_Bleomycin-R_OHBP_Dase"/>
</dbReference>
<dbReference type="Gene3D" id="3.30.720.110">
    <property type="match status" value="1"/>
</dbReference>
<dbReference type="Pfam" id="PF00903">
    <property type="entry name" value="Glyoxalase"/>
    <property type="match status" value="1"/>
</dbReference>
<dbReference type="Gene3D" id="3.30.720.120">
    <property type="match status" value="1"/>
</dbReference>